<dbReference type="EMBL" id="CAJVCE010000003">
    <property type="protein sequence ID" value="CAG7629939.1"/>
    <property type="molecule type" value="Genomic_DNA"/>
</dbReference>
<comment type="caution">
    <text evidence="3">The sequence shown here is derived from an EMBL/GenBank/DDBJ whole genome shotgun (WGS) entry which is preliminary data.</text>
</comment>
<dbReference type="CDD" id="cd02208">
    <property type="entry name" value="cupin_RmlC-like"/>
    <property type="match status" value="1"/>
</dbReference>
<dbReference type="SMART" id="SM00835">
    <property type="entry name" value="Cupin_1"/>
    <property type="match status" value="1"/>
</dbReference>
<keyword evidence="4" id="KW-1185">Reference proteome</keyword>
<dbReference type="InterPro" id="IPR003347">
    <property type="entry name" value="JmjC_dom"/>
</dbReference>
<proteinExistence type="predicted"/>
<feature type="domain" description="JmjC" evidence="2">
    <location>
        <begin position="1"/>
        <end position="128"/>
    </location>
</feature>
<evidence type="ECO:0000259" key="2">
    <source>
        <dbReference type="PROSITE" id="PS51184"/>
    </source>
</evidence>
<dbReference type="Proteomes" id="UP000730618">
    <property type="component" value="Unassembled WGS sequence"/>
</dbReference>
<sequence>MNNFAAVVTNSEIPVHKEDWGTLQWLISGRGGTSETMTIGRVTFNPGRGNPQHMHPNCTEVLHVVSGVIRHTLPGGEMVVMNPGDSIVIPQGVWHHAENMQDTEAVVMVVFDSAWRDTIGESVEMGQS</sequence>
<gene>
    <name evidence="3" type="ORF">PAECIP111802_01603</name>
</gene>
<dbReference type="InterPro" id="IPR013096">
    <property type="entry name" value="Cupin_2"/>
</dbReference>
<dbReference type="PANTHER" id="PTHR35848:SF6">
    <property type="entry name" value="CUPIN TYPE-2 DOMAIN-CONTAINING PROTEIN"/>
    <property type="match status" value="1"/>
</dbReference>
<evidence type="ECO:0000256" key="1">
    <source>
        <dbReference type="ARBA" id="ARBA00022723"/>
    </source>
</evidence>
<dbReference type="InterPro" id="IPR006045">
    <property type="entry name" value="Cupin_1"/>
</dbReference>
<dbReference type="InterPro" id="IPR051610">
    <property type="entry name" value="GPI/OXD"/>
</dbReference>
<dbReference type="PANTHER" id="PTHR35848">
    <property type="entry name" value="OXALATE-BINDING PROTEIN"/>
    <property type="match status" value="1"/>
</dbReference>
<reference evidence="3 4" key="1">
    <citation type="submission" date="2021-06" db="EMBL/GenBank/DDBJ databases">
        <authorList>
            <person name="Criscuolo A."/>
        </authorList>
    </citation>
    <scope>NUCLEOTIDE SEQUENCE [LARGE SCALE GENOMIC DNA]</scope>
    <source>
        <strain evidence="4">CIP 111802</strain>
    </source>
</reference>
<dbReference type="RefSeq" id="WP_218097926.1">
    <property type="nucleotide sequence ID" value="NZ_CAJVCE010000003.1"/>
</dbReference>
<evidence type="ECO:0000313" key="3">
    <source>
        <dbReference type="EMBL" id="CAG7629939.1"/>
    </source>
</evidence>
<dbReference type="PROSITE" id="PS51184">
    <property type="entry name" value="JMJC"/>
    <property type="match status" value="1"/>
</dbReference>
<name>A0ABN7TG52_9BACL</name>
<protein>
    <recommendedName>
        <fullName evidence="2">JmjC domain-containing protein</fullName>
    </recommendedName>
</protein>
<evidence type="ECO:0000313" key="4">
    <source>
        <dbReference type="Proteomes" id="UP000730618"/>
    </source>
</evidence>
<accession>A0ABN7TG52</accession>
<dbReference type="Pfam" id="PF07883">
    <property type="entry name" value="Cupin_2"/>
    <property type="match status" value="1"/>
</dbReference>
<organism evidence="3 4">
    <name type="scientific">Paenibacillus allorhizosphaerae</name>
    <dbReference type="NCBI Taxonomy" id="2849866"/>
    <lineage>
        <taxon>Bacteria</taxon>
        <taxon>Bacillati</taxon>
        <taxon>Bacillota</taxon>
        <taxon>Bacilli</taxon>
        <taxon>Bacillales</taxon>
        <taxon>Paenibacillaceae</taxon>
        <taxon>Paenibacillus</taxon>
    </lineage>
</organism>
<keyword evidence="1" id="KW-0479">Metal-binding</keyword>